<proteinExistence type="predicted"/>
<reference evidence="1" key="2">
    <citation type="journal article" date="2015" name="Fish Shellfish Immunol.">
        <title>Early steps in the European eel (Anguilla anguilla)-Vibrio vulnificus interaction in the gills: Role of the RtxA13 toxin.</title>
        <authorList>
            <person name="Callol A."/>
            <person name="Pajuelo D."/>
            <person name="Ebbesson L."/>
            <person name="Teles M."/>
            <person name="MacKenzie S."/>
            <person name="Amaro C."/>
        </authorList>
    </citation>
    <scope>NUCLEOTIDE SEQUENCE</scope>
</reference>
<name>A0A0E9QT80_ANGAN</name>
<reference evidence="1" key="1">
    <citation type="submission" date="2014-11" db="EMBL/GenBank/DDBJ databases">
        <authorList>
            <person name="Amaro Gonzalez C."/>
        </authorList>
    </citation>
    <scope>NUCLEOTIDE SEQUENCE</scope>
</reference>
<organism evidence="1">
    <name type="scientific">Anguilla anguilla</name>
    <name type="common">European freshwater eel</name>
    <name type="synonym">Muraena anguilla</name>
    <dbReference type="NCBI Taxonomy" id="7936"/>
    <lineage>
        <taxon>Eukaryota</taxon>
        <taxon>Metazoa</taxon>
        <taxon>Chordata</taxon>
        <taxon>Craniata</taxon>
        <taxon>Vertebrata</taxon>
        <taxon>Euteleostomi</taxon>
        <taxon>Actinopterygii</taxon>
        <taxon>Neopterygii</taxon>
        <taxon>Teleostei</taxon>
        <taxon>Anguilliformes</taxon>
        <taxon>Anguillidae</taxon>
        <taxon>Anguilla</taxon>
    </lineage>
</organism>
<evidence type="ECO:0000313" key="1">
    <source>
        <dbReference type="EMBL" id="JAH20176.1"/>
    </source>
</evidence>
<sequence>MKYEVHVIHSIWGVNGVTSDMDKCILLYILCIRVQCFSSLQFTSHRRKRYM</sequence>
<dbReference type="EMBL" id="GBXM01088401">
    <property type="protein sequence ID" value="JAH20176.1"/>
    <property type="molecule type" value="Transcribed_RNA"/>
</dbReference>
<dbReference type="AlphaFoldDB" id="A0A0E9QT80"/>
<protein>
    <submittedName>
        <fullName evidence="1">Uncharacterized protein</fullName>
    </submittedName>
</protein>
<accession>A0A0E9QT80</accession>